<protein>
    <submittedName>
        <fullName evidence="3">Uncharacterized protein</fullName>
    </submittedName>
</protein>
<dbReference type="EMBL" id="POTY01000081">
    <property type="protein sequence ID" value="PZG17814.1"/>
    <property type="molecule type" value="Genomic_DNA"/>
</dbReference>
<evidence type="ECO:0000256" key="2">
    <source>
        <dbReference type="SAM" id="Phobius"/>
    </source>
</evidence>
<keyword evidence="2" id="KW-0472">Membrane</keyword>
<keyword evidence="2" id="KW-1133">Transmembrane helix</keyword>
<reference evidence="3 4" key="1">
    <citation type="submission" date="2018-01" db="EMBL/GenBank/DDBJ databases">
        <title>Draft genome sequence of Jishengella sp. NA12.</title>
        <authorList>
            <person name="Sahin N."/>
            <person name="Ay H."/>
            <person name="Saygin H."/>
        </authorList>
    </citation>
    <scope>NUCLEOTIDE SEQUENCE [LARGE SCALE GENOMIC DNA]</scope>
    <source>
        <strain evidence="3 4">NA12</strain>
    </source>
</reference>
<dbReference type="RefSeq" id="WP_111214408.1">
    <property type="nucleotide sequence ID" value="NZ_POTY01000081.1"/>
</dbReference>
<keyword evidence="4" id="KW-1185">Reference proteome</keyword>
<gene>
    <name evidence="3" type="ORF">C1I95_14790</name>
</gene>
<feature type="transmembrane region" description="Helical" evidence="2">
    <location>
        <begin position="21"/>
        <end position="43"/>
    </location>
</feature>
<feature type="compositionally biased region" description="Pro residues" evidence="1">
    <location>
        <begin position="153"/>
        <end position="162"/>
    </location>
</feature>
<dbReference type="AlphaFoldDB" id="A0A2W2FS27"/>
<dbReference type="Proteomes" id="UP000248924">
    <property type="component" value="Unassembled WGS sequence"/>
</dbReference>
<sequence length="162" mass="17253">MSIPTITPRRIWSWLGTPGSVRAITAGMVVYALLIGALVFGYARVSSCLAGYADASAVSTAARAKAASEDRAVDEADRRITEQERDAGARADDALDAVLQAMAAQDRERTEATFADLLRVRAEVAEVRATAAAARQANNEQRAANEQRRVANPIPPPPSESC</sequence>
<proteinExistence type="predicted"/>
<comment type="caution">
    <text evidence="3">The sequence shown here is derived from an EMBL/GenBank/DDBJ whole genome shotgun (WGS) entry which is preliminary data.</text>
</comment>
<evidence type="ECO:0000313" key="4">
    <source>
        <dbReference type="Proteomes" id="UP000248924"/>
    </source>
</evidence>
<dbReference type="OrthoDB" id="9891829at2"/>
<name>A0A2W2FS27_9ACTN</name>
<evidence type="ECO:0000256" key="1">
    <source>
        <dbReference type="SAM" id="MobiDB-lite"/>
    </source>
</evidence>
<feature type="compositionally biased region" description="Low complexity" evidence="1">
    <location>
        <begin position="131"/>
        <end position="142"/>
    </location>
</feature>
<organism evidence="3 4">
    <name type="scientific">Micromonospora craterilacus</name>
    <dbReference type="NCBI Taxonomy" id="1655439"/>
    <lineage>
        <taxon>Bacteria</taxon>
        <taxon>Bacillati</taxon>
        <taxon>Actinomycetota</taxon>
        <taxon>Actinomycetes</taxon>
        <taxon>Micromonosporales</taxon>
        <taxon>Micromonosporaceae</taxon>
        <taxon>Micromonospora</taxon>
    </lineage>
</organism>
<accession>A0A2W2FS27</accession>
<evidence type="ECO:0000313" key="3">
    <source>
        <dbReference type="EMBL" id="PZG17814.1"/>
    </source>
</evidence>
<feature type="region of interest" description="Disordered" evidence="1">
    <location>
        <begin position="131"/>
        <end position="162"/>
    </location>
</feature>
<keyword evidence="2" id="KW-0812">Transmembrane</keyword>